<dbReference type="Gene3D" id="1.20.81.30">
    <property type="entry name" value="Type II secretion system (T2SS), domain F"/>
    <property type="match status" value="2"/>
</dbReference>
<organism evidence="10 11">
    <name type="scientific">Candidatus Staskawiczbacteria bacterium RIFCSPHIGHO2_02_FULL_42_22</name>
    <dbReference type="NCBI Taxonomy" id="1802207"/>
    <lineage>
        <taxon>Bacteria</taxon>
        <taxon>Candidatus Staskawicziibacteriota</taxon>
    </lineage>
</organism>
<keyword evidence="4" id="KW-0997">Cell inner membrane</keyword>
<protein>
    <recommendedName>
        <fullName evidence="9">Type II secretion system protein GspF domain-containing protein</fullName>
    </recommendedName>
</protein>
<dbReference type="Pfam" id="PF00482">
    <property type="entry name" value="T2SSF"/>
    <property type="match status" value="2"/>
</dbReference>
<keyword evidence="3" id="KW-1003">Cell membrane</keyword>
<dbReference type="FunFam" id="1.20.81.30:FF:000001">
    <property type="entry name" value="Type II secretion system protein F"/>
    <property type="match status" value="2"/>
</dbReference>
<dbReference type="PRINTS" id="PR00812">
    <property type="entry name" value="BCTERIALGSPF"/>
</dbReference>
<dbReference type="EMBL" id="MHOT01000023">
    <property type="protein sequence ID" value="OGZ68370.1"/>
    <property type="molecule type" value="Genomic_DNA"/>
</dbReference>
<dbReference type="InterPro" id="IPR003004">
    <property type="entry name" value="GspF/PilC"/>
</dbReference>
<evidence type="ECO:0000256" key="2">
    <source>
        <dbReference type="ARBA" id="ARBA00005745"/>
    </source>
</evidence>
<evidence type="ECO:0000259" key="9">
    <source>
        <dbReference type="Pfam" id="PF00482"/>
    </source>
</evidence>
<feature type="domain" description="Type II secretion system protein GspF" evidence="9">
    <location>
        <begin position="271"/>
        <end position="394"/>
    </location>
</feature>
<feature type="domain" description="Type II secretion system protein GspF" evidence="9">
    <location>
        <begin position="68"/>
        <end position="191"/>
    </location>
</feature>
<evidence type="ECO:0000256" key="4">
    <source>
        <dbReference type="ARBA" id="ARBA00022519"/>
    </source>
</evidence>
<dbReference type="InterPro" id="IPR042094">
    <property type="entry name" value="T2SS_GspF_sf"/>
</dbReference>
<comment type="similarity">
    <text evidence="2">Belongs to the GSP F family.</text>
</comment>
<keyword evidence="6 8" id="KW-1133">Transmembrane helix</keyword>
<comment type="caution">
    <text evidence="10">The sequence shown here is derived from an EMBL/GenBank/DDBJ whole genome shotgun (WGS) entry which is preliminary data.</text>
</comment>
<dbReference type="InterPro" id="IPR018076">
    <property type="entry name" value="T2SS_GspF_dom"/>
</dbReference>
<evidence type="ECO:0000256" key="8">
    <source>
        <dbReference type="SAM" id="Phobius"/>
    </source>
</evidence>
<reference evidence="10 11" key="1">
    <citation type="journal article" date="2016" name="Nat. Commun.">
        <title>Thousands of microbial genomes shed light on interconnected biogeochemical processes in an aquifer system.</title>
        <authorList>
            <person name="Anantharaman K."/>
            <person name="Brown C.T."/>
            <person name="Hug L.A."/>
            <person name="Sharon I."/>
            <person name="Castelle C.J."/>
            <person name="Probst A.J."/>
            <person name="Thomas B.C."/>
            <person name="Singh A."/>
            <person name="Wilkins M.J."/>
            <person name="Karaoz U."/>
            <person name="Brodie E.L."/>
            <person name="Williams K.H."/>
            <person name="Hubbard S.S."/>
            <person name="Banfield J.F."/>
        </authorList>
    </citation>
    <scope>NUCLEOTIDE SEQUENCE [LARGE SCALE GENOMIC DNA]</scope>
</reference>
<proteinExistence type="inferred from homology"/>
<feature type="transmembrane region" description="Helical" evidence="8">
    <location>
        <begin position="168"/>
        <end position="190"/>
    </location>
</feature>
<dbReference type="PANTHER" id="PTHR30012:SF0">
    <property type="entry name" value="TYPE II SECRETION SYSTEM PROTEIN F-RELATED"/>
    <property type="match status" value="1"/>
</dbReference>
<evidence type="ECO:0000256" key="1">
    <source>
        <dbReference type="ARBA" id="ARBA00004429"/>
    </source>
</evidence>
<evidence type="ECO:0000313" key="11">
    <source>
        <dbReference type="Proteomes" id="UP000178820"/>
    </source>
</evidence>
<name>A0A1G2I1R8_9BACT</name>
<feature type="transmembrane region" description="Helical" evidence="8">
    <location>
        <begin position="367"/>
        <end position="396"/>
    </location>
</feature>
<comment type="subcellular location">
    <subcellularLocation>
        <location evidence="1">Cell inner membrane</location>
        <topology evidence="1">Multi-pass membrane protein</topology>
    </subcellularLocation>
</comment>
<feature type="transmembrane region" description="Helical" evidence="8">
    <location>
        <begin position="221"/>
        <end position="240"/>
    </location>
</feature>
<dbReference type="GO" id="GO:0005886">
    <property type="term" value="C:plasma membrane"/>
    <property type="evidence" value="ECO:0007669"/>
    <property type="project" value="UniProtKB-SubCell"/>
</dbReference>
<keyword evidence="5 8" id="KW-0812">Transmembrane</keyword>
<accession>A0A1G2I1R8</accession>
<dbReference type="AlphaFoldDB" id="A0A1G2I1R8"/>
<evidence type="ECO:0000313" key="10">
    <source>
        <dbReference type="EMBL" id="OGZ68370.1"/>
    </source>
</evidence>
<evidence type="ECO:0000256" key="6">
    <source>
        <dbReference type="ARBA" id="ARBA00022989"/>
    </source>
</evidence>
<gene>
    <name evidence="10" type="ORF">A3D44_01735</name>
</gene>
<evidence type="ECO:0000256" key="7">
    <source>
        <dbReference type="ARBA" id="ARBA00023136"/>
    </source>
</evidence>
<dbReference type="PANTHER" id="PTHR30012">
    <property type="entry name" value="GENERAL SECRETION PATHWAY PROTEIN"/>
    <property type="match status" value="1"/>
</dbReference>
<evidence type="ECO:0000256" key="3">
    <source>
        <dbReference type="ARBA" id="ARBA00022475"/>
    </source>
</evidence>
<keyword evidence="7 8" id="KW-0472">Membrane</keyword>
<dbReference type="STRING" id="1802207.A3D44_01735"/>
<dbReference type="Proteomes" id="UP000178820">
    <property type="component" value="Unassembled WGS sequence"/>
</dbReference>
<evidence type="ECO:0000256" key="5">
    <source>
        <dbReference type="ARBA" id="ARBA00022692"/>
    </source>
</evidence>
<sequence length="402" mass="45516">MKFSYKARTKEGKIETGTVEASSKEAAVLLLQKYDIFVTSMTAIGEKKPFLINARIERKISRKDLAVFSRQLAVMLDSRVPVIQSLNGLALQANKENFKKVILEISRFVEEGVPLSEALGHFPQIFDNFFVNLVKSGEISGNISEALYYIADHLEREQEIVSQLQQAMVYPIFTLSVLFVVLNIIIIFLLPKIEELIRESSANPPPFTQIMLGFYHFLGNFWWMMMLAFLIGVVAVVFYFKTKNGKKVYDRLSLKIPFLGDILRKIFLSRFCGNVSTLMTAGISINRALKITSDTVNNSVYKEIINEIERKVSEGEKISSLLMQRSDYFPPFVVQMIKVGEETGKLDKTLMEVVNFYQKEVKRAIDLFLTLLEPMLIIFLGLIVGVIAISVFAPLYGALGTV</sequence>